<comment type="caution">
    <text evidence="2">The sequence shown here is derived from an EMBL/GenBank/DDBJ whole genome shotgun (WGS) entry which is preliminary data.</text>
</comment>
<dbReference type="Proteomes" id="UP001388673">
    <property type="component" value="Unassembled WGS sequence"/>
</dbReference>
<dbReference type="EMBL" id="JBCAWK010000010">
    <property type="protein sequence ID" value="KAK8847506.1"/>
    <property type="molecule type" value="Genomic_DNA"/>
</dbReference>
<proteinExistence type="predicted"/>
<keyword evidence="3" id="KW-1185">Reference proteome</keyword>
<reference evidence="2 3" key="1">
    <citation type="journal article" date="2024" name="bioRxiv">
        <title>Comparative genomics of Cryptococcus and Kwoniella reveals pathogenesis evolution and contrasting karyotype dynamics via intercentromeric recombination or chromosome fusion.</title>
        <authorList>
            <person name="Coelho M.A."/>
            <person name="David-Palma M."/>
            <person name="Shea T."/>
            <person name="Bowers K."/>
            <person name="McGinley-Smith S."/>
            <person name="Mohammad A.W."/>
            <person name="Gnirke A."/>
            <person name="Yurkov A.M."/>
            <person name="Nowrousian M."/>
            <person name="Sun S."/>
            <person name="Cuomo C.A."/>
            <person name="Heitman J."/>
        </authorList>
    </citation>
    <scope>NUCLEOTIDE SEQUENCE [LARGE SCALE GENOMIC DNA]</scope>
    <source>
        <strain evidence="2 3">CBS 13917</strain>
    </source>
</reference>
<evidence type="ECO:0000313" key="3">
    <source>
        <dbReference type="Proteomes" id="UP001388673"/>
    </source>
</evidence>
<evidence type="ECO:0000256" key="1">
    <source>
        <dbReference type="SAM" id="MobiDB-lite"/>
    </source>
</evidence>
<feature type="compositionally biased region" description="Low complexity" evidence="1">
    <location>
        <begin position="217"/>
        <end position="230"/>
    </location>
</feature>
<dbReference type="AlphaFoldDB" id="A0AAW0YIA9"/>
<feature type="compositionally biased region" description="Low complexity" evidence="1">
    <location>
        <begin position="349"/>
        <end position="364"/>
    </location>
</feature>
<organism evidence="2 3">
    <name type="scientific">Kwoniella newhampshirensis</name>
    <dbReference type="NCBI Taxonomy" id="1651941"/>
    <lineage>
        <taxon>Eukaryota</taxon>
        <taxon>Fungi</taxon>
        <taxon>Dikarya</taxon>
        <taxon>Basidiomycota</taxon>
        <taxon>Agaricomycotina</taxon>
        <taxon>Tremellomycetes</taxon>
        <taxon>Tremellales</taxon>
        <taxon>Cryptococcaceae</taxon>
        <taxon>Kwoniella</taxon>
    </lineage>
</organism>
<evidence type="ECO:0000313" key="2">
    <source>
        <dbReference type="EMBL" id="KAK8847506.1"/>
    </source>
</evidence>
<gene>
    <name evidence="2" type="ORF">IAR55_005364</name>
</gene>
<feature type="region of interest" description="Disordered" evidence="1">
    <location>
        <begin position="278"/>
        <end position="302"/>
    </location>
</feature>
<feature type="compositionally biased region" description="Basic and acidic residues" evidence="1">
    <location>
        <begin position="1"/>
        <end position="12"/>
    </location>
</feature>
<dbReference type="GeneID" id="92182622"/>
<accession>A0AAW0YIA9</accession>
<sequence>MSPYAHSEESHEPSSFSPMTEPISAFSPATPPLGNHEPERGDMVEQLLDAPDPIASRFIDNSSLTSTDVKADPILSALARRQQSQGQASAGTPTKVMFKARPAPSSTRAVGLGPKMTKSAALRLGLKWDEVRPRRVTGEKRDEVVKGTPGYKRVGLGITVPSLAAPSVAPRATKSSQLRAGGQGSTPIKSARKDPEAIIAANKARALEEKERRRKSIALPSSLSAPSIAPRQNKSSLLRTGGQIVKSPTMAKSPISTSSLTRTMSALKVTSVANFVEPNDDTGLDQQKHDEKAKTRSSMAGVRSLGAPSIAPRLNKAALLRAPTSSTSMPSFSSLPTIQAKVLSTPSTKSAVASVRSAAKTAASPSVGPRPTKSSLLRAAQGTKVLV</sequence>
<name>A0AAW0YIA9_9TREE</name>
<dbReference type="KEGG" id="kne:92182622"/>
<feature type="region of interest" description="Disordered" evidence="1">
    <location>
        <begin position="167"/>
        <end position="240"/>
    </location>
</feature>
<protein>
    <submittedName>
        <fullName evidence="2">Uncharacterized protein</fullName>
    </submittedName>
</protein>
<feature type="region of interest" description="Disordered" evidence="1">
    <location>
        <begin position="349"/>
        <end position="387"/>
    </location>
</feature>
<dbReference type="RefSeq" id="XP_066801024.1">
    <property type="nucleotide sequence ID" value="XM_066948456.1"/>
</dbReference>
<feature type="region of interest" description="Disordered" evidence="1">
    <location>
        <begin position="1"/>
        <end position="47"/>
    </location>
</feature>